<dbReference type="EMBL" id="BMAC01001690">
    <property type="protein sequence ID" value="GFQ07696.1"/>
    <property type="molecule type" value="Genomic_DNA"/>
</dbReference>
<reference evidence="3" key="1">
    <citation type="submission" date="2020-07" db="EMBL/GenBank/DDBJ databases">
        <title>Ethylene signaling mediates host invasion by parasitic plants.</title>
        <authorList>
            <person name="Yoshida S."/>
        </authorList>
    </citation>
    <scope>NUCLEOTIDE SEQUENCE</scope>
    <source>
        <strain evidence="3">Okayama</strain>
    </source>
</reference>
<dbReference type="InterPro" id="IPR000198">
    <property type="entry name" value="RhoGAP_dom"/>
</dbReference>
<gene>
    <name evidence="3" type="ORF">PHJA_002913700</name>
</gene>
<evidence type="ECO:0000313" key="4">
    <source>
        <dbReference type="Proteomes" id="UP000653305"/>
    </source>
</evidence>
<sequence length="184" mass="20871">MQWSYDTKCNSFPTILLLIKERLYALGGLKAEGIFRINPNNSAEEFVRDQLNRGVVPENIDVHRLAGLIKAWFREMPSSVLDGISPKQVLQCGTEEEFVELIKQLEPPKISLRSNHYYMIMIAGDVGEWQPNGVMKIIDRKKNISKLSQGEYVDVESIESIYSQSPLAASVSKYESKLQFKAST</sequence>
<dbReference type="PANTHER" id="PTHR23177">
    <property type="entry name" value="MKIAA1688 PROTEIN"/>
    <property type="match status" value="1"/>
</dbReference>
<keyword evidence="4" id="KW-1185">Reference proteome</keyword>
<evidence type="ECO:0000256" key="1">
    <source>
        <dbReference type="ARBA" id="ARBA00022468"/>
    </source>
</evidence>
<accession>A0A830DLS1</accession>
<protein>
    <submittedName>
        <fullName evidence="3">Rho GTPase-activating protein 2</fullName>
    </submittedName>
</protein>
<evidence type="ECO:0000259" key="2">
    <source>
        <dbReference type="PROSITE" id="PS50238"/>
    </source>
</evidence>
<dbReference type="Pfam" id="PF00620">
    <property type="entry name" value="RhoGAP"/>
    <property type="match status" value="1"/>
</dbReference>
<dbReference type="PANTHER" id="PTHR23177:SF35">
    <property type="entry name" value="RHO GTPASE-ACTIVATING PROTEIN GACA"/>
    <property type="match status" value="1"/>
</dbReference>
<dbReference type="GO" id="GO:0007165">
    <property type="term" value="P:signal transduction"/>
    <property type="evidence" value="ECO:0007669"/>
    <property type="project" value="InterPro"/>
</dbReference>
<name>A0A830DLS1_9LAMI</name>
<dbReference type="AlphaFoldDB" id="A0A830DLS1"/>
<dbReference type="Gene3D" id="1.10.555.10">
    <property type="entry name" value="Rho GTPase activation protein"/>
    <property type="match status" value="1"/>
</dbReference>
<dbReference type="GO" id="GO:0005096">
    <property type="term" value="F:GTPase activator activity"/>
    <property type="evidence" value="ECO:0007669"/>
    <property type="project" value="UniProtKB-KW"/>
</dbReference>
<dbReference type="OrthoDB" id="79452at2759"/>
<proteinExistence type="predicted"/>
<organism evidence="3 4">
    <name type="scientific">Phtheirospermum japonicum</name>
    <dbReference type="NCBI Taxonomy" id="374723"/>
    <lineage>
        <taxon>Eukaryota</taxon>
        <taxon>Viridiplantae</taxon>
        <taxon>Streptophyta</taxon>
        <taxon>Embryophyta</taxon>
        <taxon>Tracheophyta</taxon>
        <taxon>Spermatophyta</taxon>
        <taxon>Magnoliopsida</taxon>
        <taxon>eudicotyledons</taxon>
        <taxon>Gunneridae</taxon>
        <taxon>Pentapetalae</taxon>
        <taxon>asterids</taxon>
        <taxon>lamiids</taxon>
        <taxon>Lamiales</taxon>
        <taxon>Orobanchaceae</taxon>
        <taxon>Orobanchaceae incertae sedis</taxon>
        <taxon>Phtheirospermum</taxon>
    </lineage>
</organism>
<dbReference type="InterPro" id="IPR044785">
    <property type="entry name" value="RopGAP1-5"/>
</dbReference>
<dbReference type="PROSITE" id="PS50238">
    <property type="entry name" value="RHOGAP"/>
    <property type="match status" value="1"/>
</dbReference>
<comment type="caution">
    <text evidence="3">The sequence shown here is derived from an EMBL/GenBank/DDBJ whole genome shotgun (WGS) entry which is preliminary data.</text>
</comment>
<dbReference type="SUPFAM" id="SSF48350">
    <property type="entry name" value="GTPase activation domain, GAP"/>
    <property type="match status" value="1"/>
</dbReference>
<dbReference type="Proteomes" id="UP000653305">
    <property type="component" value="Unassembled WGS sequence"/>
</dbReference>
<dbReference type="InterPro" id="IPR008936">
    <property type="entry name" value="Rho_GTPase_activation_prot"/>
</dbReference>
<keyword evidence="1" id="KW-0343">GTPase activation</keyword>
<dbReference type="SUPFAM" id="SSF56801">
    <property type="entry name" value="Acetyl-CoA synthetase-like"/>
    <property type="match status" value="1"/>
</dbReference>
<feature type="domain" description="Rho-GAP" evidence="2">
    <location>
        <begin position="1"/>
        <end position="184"/>
    </location>
</feature>
<evidence type="ECO:0000313" key="3">
    <source>
        <dbReference type="EMBL" id="GFQ07696.1"/>
    </source>
</evidence>